<organism evidence="1 2">
    <name type="scientific">Zosterops borbonicus</name>
    <dbReference type="NCBI Taxonomy" id="364589"/>
    <lineage>
        <taxon>Eukaryota</taxon>
        <taxon>Metazoa</taxon>
        <taxon>Chordata</taxon>
        <taxon>Craniata</taxon>
        <taxon>Vertebrata</taxon>
        <taxon>Euteleostomi</taxon>
        <taxon>Archelosauria</taxon>
        <taxon>Archosauria</taxon>
        <taxon>Dinosauria</taxon>
        <taxon>Saurischia</taxon>
        <taxon>Theropoda</taxon>
        <taxon>Coelurosauria</taxon>
        <taxon>Aves</taxon>
        <taxon>Neognathae</taxon>
        <taxon>Neoaves</taxon>
        <taxon>Telluraves</taxon>
        <taxon>Australaves</taxon>
        <taxon>Passeriformes</taxon>
        <taxon>Sylvioidea</taxon>
        <taxon>Zosteropidae</taxon>
        <taxon>Zosterops</taxon>
    </lineage>
</organism>
<name>A0A8K1LDM2_9PASS</name>
<dbReference type="Proteomes" id="UP000796761">
    <property type="component" value="Unassembled WGS sequence"/>
</dbReference>
<dbReference type="PANTHER" id="PTHR33395">
    <property type="entry name" value="TRANSCRIPTASE, PUTATIVE-RELATED-RELATED"/>
    <property type="match status" value="1"/>
</dbReference>
<dbReference type="EMBL" id="SWJQ01000970">
    <property type="protein sequence ID" value="TRZ09961.1"/>
    <property type="molecule type" value="Genomic_DNA"/>
</dbReference>
<reference evidence="1" key="1">
    <citation type="submission" date="2019-04" db="EMBL/GenBank/DDBJ databases">
        <title>Genome assembly of Zosterops borbonicus 15179.</title>
        <authorList>
            <person name="Leroy T."/>
            <person name="Anselmetti Y."/>
            <person name="Tilak M.-K."/>
            <person name="Nabholz B."/>
        </authorList>
    </citation>
    <scope>NUCLEOTIDE SEQUENCE</scope>
    <source>
        <strain evidence="1">HGM_15179</strain>
        <tissue evidence="1">Muscle</tissue>
    </source>
</reference>
<gene>
    <name evidence="1" type="ORF">HGM15179_017145</name>
</gene>
<dbReference type="GO" id="GO:0031012">
    <property type="term" value="C:extracellular matrix"/>
    <property type="evidence" value="ECO:0007669"/>
    <property type="project" value="TreeGrafter"/>
</dbReference>
<evidence type="ECO:0000313" key="2">
    <source>
        <dbReference type="Proteomes" id="UP000796761"/>
    </source>
</evidence>
<dbReference type="GO" id="GO:0061343">
    <property type="term" value="P:cell adhesion involved in heart morphogenesis"/>
    <property type="evidence" value="ECO:0007669"/>
    <property type="project" value="TreeGrafter"/>
</dbReference>
<proteinExistence type="predicted"/>
<dbReference type="OrthoDB" id="416454at2759"/>
<protein>
    <submittedName>
        <fullName evidence="1">Uncharacterized protein</fullName>
    </submittedName>
</protein>
<feature type="non-terminal residue" evidence="1">
    <location>
        <position position="86"/>
    </location>
</feature>
<sequence>WQLEEDPNDQKTEKSLEGLADVAIKPLSLRFEQSWLSDQVPDDWKKEKFVPIFEMGRNKDPESYQAVNLGSVSEKTIEENLEALFR</sequence>
<comment type="caution">
    <text evidence="1">The sequence shown here is derived from an EMBL/GenBank/DDBJ whole genome shotgun (WGS) entry which is preliminary data.</text>
</comment>
<accession>A0A8K1LDM2</accession>
<dbReference type="AlphaFoldDB" id="A0A8K1LDM2"/>
<dbReference type="GO" id="GO:0007508">
    <property type="term" value="P:larval heart development"/>
    <property type="evidence" value="ECO:0007669"/>
    <property type="project" value="TreeGrafter"/>
</dbReference>
<keyword evidence="2" id="KW-1185">Reference proteome</keyword>
<evidence type="ECO:0000313" key="1">
    <source>
        <dbReference type="EMBL" id="TRZ09961.1"/>
    </source>
</evidence>
<dbReference type="PANTHER" id="PTHR33395:SF22">
    <property type="entry name" value="REVERSE TRANSCRIPTASE DOMAIN-CONTAINING PROTEIN"/>
    <property type="match status" value="1"/>
</dbReference>